<feature type="domain" description="SAM-dependent methyltransferase TRM5/TYW2-type" evidence="12">
    <location>
        <begin position="142"/>
        <end position="463"/>
    </location>
</feature>
<evidence type="ECO:0000256" key="8">
    <source>
        <dbReference type="ARBA" id="ARBA00023242"/>
    </source>
</evidence>
<dbReference type="InterPro" id="IPR029063">
    <property type="entry name" value="SAM-dependent_MTases_sf"/>
</dbReference>
<dbReference type="GO" id="GO:0005634">
    <property type="term" value="C:nucleus"/>
    <property type="evidence" value="ECO:0007669"/>
    <property type="project" value="UniProtKB-SubCell"/>
</dbReference>
<dbReference type="Pfam" id="PF25133">
    <property type="entry name" value="TYW2_N_2"/>
    <property type="match status" value="1"/>
</dbReference>
<dbReference type="RefSeq" id="XP_033568844.1">
    <property type="nucleotide sequence ID" value="XM_033717223.1"/>
</dbReference>
<comment type="similarity">
    <text evidence="10">Belongs to the TRM5 / TYW2 family.</text>
</comment>
<comment type="similarity">
    <text evidence="1">Belongs to the class I-like SAM-binding methyltransferase superfamily. TRM5/TYW2 family.</text>
</comment>
<dbReference type="InterPro" id="IPR056743">
    <property type="entry name" value="TRM5-TYW2-like_MTfase"/>
</dbReference>
<evidence type="ECO:0000256" key="6">
    <source>
        <dbReference type="ARBA" id="ARBA00022694"/>
    </source>
</evidence>
<name>A0A6A6XZP7_9PEZI</name>
<keyword evidence="4 10" id="KW-0808">Transferase</keyword>
<dbReference type="AlphaFoldDB" id="A0A6A6XZP7"/>
<keyword evidence="14" id="KW-1185">Reference proteome</keyword>
<feature type="binding site" evidence="10">
    <location>
        <position position="365"/>
    </location>
    <ligand>
        <name>S-adenosyl-L-methionine</name>
        <dbReference type="ChEBI" id="CHEBI:59789"/>
    </ligand>
</feature>
<dbReference type="InterPro" id="IPR025792">
    <property type="entry name" value="tRNA_Gua_MeTrfase_euk"/>
</dbReference>
<proteinExistence type="inferred from homology"/>
<dbReference type="GO" id="GO:0052906">
    <property type="term" value="F:tRNA (guanine(37)-N1)-methyltransferase activity"/>
    <property type="evidence" value="ECO:0007669"/>
    <property type="project" value="UniProtKB-UniRule"/>
</dbReference>
<evidence type="ECO:0000256" key="9">
    <source>
        <dbReference type="ARBA" id="ARBA00047783"/>
    </source>
</evidence>
<dbReference type="EMBL" id="MU003727">
    <property type="protein sequence ID" value="KAF2801880.1"/>
    <property type="molecule type" value="Genomic_DNA"/>
</dbReference>
<keyword evidence="5 10" id="KW-0949">S-adenosyl-L-methionine</keyword>
<dbReference type="InterPro" id="IPR030382">
    <property type="entry name" value="MeTrfase_TRM5/TYW2"/>
</dbReference>
<evidence type="ECO:0000256" key="10">
    <source>
        <dbReference type="HAMAP-Rule" id="MF_03152"/>
    </source>
</evidence>
<evidence type="ECO:0000256" key="3">
    <source>
        <dbReference type="ARBA" id="ARBA00022603"/>
    </source>
</evidence>
<protein>
    <recommendedName>
        <fullName evidence="10">tRNA (guanine(37)-N1)-methyltransferase</fullName>
        <ecNumber evidence="10">2.1.1.228</ecNumber>
    </recommendedName>
    <alternativeName>
        <fullName evidence="10">M1G-methyltransferase</fullName>
    </alternativeName>
    <alternativeName>
        <fullName evidence="10">tRNA [GM37] methyltransferase</fullName>
    </alternativeName>
    <alternativeName>
        <fullName evidence="10">tRNA methyltransferase 5</fullName>
    </alternativeName>
</protein>
<keyword evidence="7 10" id="KW-0496">Mitochondrion</keyword>
<dbReference type="Gene3D" id="3.30.300.110">
    <property type="entry name" value="Met-10+ protein-like domains"/>
    <property type="match status" value="1"/>
</dbReference>
<comment type="subcellular location">
    <subcellularLocation>
        <location evidence="10">Mitochondrion matrix</location>
    </subcellularLocation>
    <subcellularLocation>
        <location evidence="10">Nucleus</location>
    </subcellularLocation>
    <subcellularLocation>
        <location evidence="10">Cytoplasm</location>
    </subcellularLocation>
    <text evidence="10">Predominantly in the mitochondria and in the nucleus.</text>
</comment>
<dbReference type="FunFam" id="3.30.300.110:FF:000001">
    <property type="entry name" value="tRNA (guanine(37)-N1)-methyltransferase"/>
    <property type="match status" value="1"/>
</dbReference>
<dbReference type="InterPro" id="IPR056744">
    <property type="entry name" value="TRM5/TYW2-like_N"/>
</dbReference>
<evidence type="ECO:0000256" key="1">
    <source>
        <dbReference type="ARBA" id="ARBA00009775"/>
    </source>
</evidence>
<evidence type="ECO:0000313" key="14">
    <source>
        <dbReference type="Proteomes" id="UP000504636"/>
    </source>
</evidence>
<dbReference type="GO" id="GO:0005759">
    <property type="term" value="C:mitochondrial matrix"/>
    <property type="evidence" value="ECO:0007669"/>
    <property type="project" value="UniProtKB-SubCell"/>
</dbReference>
<feature type="binding site" evidence="10">
    <location>
        <begin position="271"/>
        <end position="272"/>
    </location>
    <ligand>
        <name>S-adenosyl-L-methionine</name>
        <dbReference type="ChEBI" id="CHEBI:59789"/>
    </ligand>
</feature>
<evidence type="ECO:0000256" key="2">
    <source>
        <dbReference type="ARBA" id="ARBA00022490"/>
    </source>
</evidence>
<dbReference type="PANTHER" id="PTHR23245:SF36">
    <property type="entry name" value="TRNA (GUANINE(37)-N1)-METHYLTRANSFERASE"/>
    <property type="match status" value="1"/>
</dbReference>
<accession>A0A6A6XZP7</accession>
<dbReference type="Proteomes" id="UP000504636">
    <property type="component" value="Unplaced"/>
</dbReference>
<keyword evidence="6 10" id="KW-0819">tRNA processing</keyword>
<evidence type="ECO:0000256" key="4">
    <source>
        <dbReference type="ARBA" id="ARBA00022679"/>
    </source>
</evidence>
<comment type="function">
    <text evidence="10">Specifically methylates the N1 position of guanosine-37 in various cytoplasmic and mitochondrial tRNAs. Methylation is not dependent on the nature of the nucleoside 5' of the target nucleoside. This is the first step in the biosynthesis of wybutosine (yW), a modified base adjacent to the anticodon of tRNAs and required for accurate decoding.</text>
</comment>
<evidence type="ECO:0000256" key="7">
    <source>
        <dbReference type="ARBA" id="ARBA00023128"/>
    </source>
</evidence>
<dbReference type="GO" id="GO:0002939">
    <property type="term" value="P:tRNA N1-guanine methylation"/>
    <property type="evidence" value="ECO:0007669"/>
    <property type="project" value="TreeGrafter"/>
</dbReference>
<comment type="subunit">
    <text evidence="10">Monomer.</text>
</comment>
<organism evidence="13">
    <name type="scientific">Mytilinidion resinicola</name>
    <dbReference type="NCBI Taxonomy" id="574789"/>
    <lineage>
        <taxon>Eukaryota</taxon>
        <taxon>Fungi</taxon>
        <taxon>Dikarya</taxon>
        <taxon>Ascomycota</taxon>
        <taxon>Pezizomycotina</taxon>
        <taxon>Dothideomycetes</taxon>
        <taxon>Pleosporomycetidae</taxon>
        <taxon>Mytilinidiales</taxon>
        <taxon>Mytilinidiaceae</taxon>
        <taxon>Mytilinidion</taxon>
    </lineage>
</organism>
<evidence type="ECO:0000313" key="15">
    <source>
        <dbReference type="RefSeq" id="XP_033568844.1"/>
    </source>
</evidence>
<reference evidence="15" key="2">
    <citation type="submission" date="2020-04" db="EMBL/GenBank/DDBJ databases">
        <authorList>
            <consortium name="NCBI Genome Project"/>
        </authorList>
    </citation>
    <scope>NUCLEOTIDE SEQUENCE</scope>
    <source>
        <strain evidence="15">CBS 304.34</strain>
    </source>
</reference>
<sequence>MPDDTMFRPPINRAMKILDRAFFKKTVPTSAARIFKQKDISTCKKELESAKDALLLPRFLTIVNDPVEETAKAGGKCILLKPEVRHDDSQTWSPKLRDFQQSGTVGVIPYDLHLNYDFWSYSEIMDAILPEEDGNHDPPTGFTLVGHVAHLNLRDHYLPWKHLIANVLADKNPTVRTVINKIDRVGEANPYRTFQYEVLHGPDEMVVEVHEQGCVFKFDFAKVYWNSRLHTEHERLVGIFKEGEAVADVMAGIGPFAVPAGKKKIFVWANDLNPESYEALKDTIKGNKTGDFVRPFNEDGAKFIKTAAAELLKTQHSVTVKTRKDVKAARSARTKPASPKACAPLEAPPSQTLTQPRFFNHFVMNLPASALSFLPAFIGIYAQPAFKALPSEEREKISMPMVHVYCFSYKSDDNVAQTAEICEEISKLLATDIKPGTPETRVWDVRDVAPKKRMFCASFRLPREVAFREV</sequence>
<evidence type="ECO:0000313" key="13">
    <source>
        <dbReference type="EMBL" id="KAF2801880.1"/>
    </source>
</evidence>
<dbReference type="PANTHER" id="PTHR23245">
    <property type="entry name" value="TRNA METHYLTRANSFERASE"/>
    <property type="match status" value="1"/>
</dbReference>
<dbReference type="SUPFAM" id="SSF53335">
    <property type="entry name" value="S-adenosyl-L-methionine-dependent methyltransferases"/>
    <property type="match status" value="1"/>
</dbReference>
<evidence type="ECO:0000256" key="11">
    <source>
        <dbReference type="SAM" id="MobiDB-lite"/>
    </source>
</evidence>
<dbReference type="OrthoDB" id="408788at2759"/>
<dbReference type="HAMAP" id="MF_03152">
    <property type="entry name" value="TRM5"/>
    <property type="match status" value="1"/>
</dbReference>
<feature type="binding site" evidence="10">
    <location>
        <position position="233"/>
    </location>
    <ligand>
        <name>S-adenosyl-L-methionine</name>
        <dbReference type="ChEBI" id="CHEBI:59789"/>
    </ligand>
</feature>
<feature type="binding site" evidence="10">
    <location>
        <begin position="299"/>
        <end position="300"/>
    </location>
    <ligand>
        <name>S-adenosyl-L-methionine</name>
        <dbReference type="ChEBI" id="CHEBI:59789"/>
    </ligand>
</feature>
<dbReference type="Pfam" id="PF02475">
    <property type="entry name" value="TRM5-TYW2_MTfase"/>
    <property type="match status" value="1"/>
</dbReference>
<gene>
    <name evidence="10" type="primary">TRM5</name>
    <name evidence="13 15" type="ORF">BDZ99DRAFT_429436</name>
</gene>
<evidence type="ECO:0000256" key="5">
    <source>
        <dbReference type="ARBA" id="ARBA00022691"/>
    </source>
</evidence>
<keyword evidence="3 10" id="KW-0489">Methyltransferase</keyword>
<dbReference type="GO" id="GO:0070901">
    <property type="term" value="P:mitochondrial tRNA methylation"/>
    <property type="evidence" value="ECO:0007669"/>
    <property type="project" value="TreeGrafter"/>
</dbReference>
<evidence type="ECO:0000259" key="12">
    <source>
        <dbReference type="PROSITE" id="PS51684"/>
    </source>
</evidence>
<dbReference type="EC" id="2.1.1.228" evidence="10"/>
<comment type="catalytic activity">
    <reaction evidence="9 10">
        <text>guanosine(37) in tRNA + S-adenosyl-L-methionine = N(1)-methylguanosine(37) in tRNA + S-adenosyl-L-homocysteine + H(+)</text>
        <dbReference type="Rhea" id="RHEA:36899"/>
        <dbReference type="Rhea" id="RHEA-COMP:10145"/>
        <dbReference type="Rhea" id="RHEA-COMP:10147"/>
        <dbReference type="ChEBI" id="CHEBI:15378"/>
        <dbReference type="ChEBI" id="CHEBI:57856"/>
        <dbReference type="ChEBI" id="CHEBI:59789"/>
        <dbReference type="ChEBI" id="CHEBI:73542"/>
        <dbReference type="ChEBI" id="CHEBI:74269"/>
        <dbReference type="EC" id="2.1.1.228"/>
    </reaction>
</comment>
<dbReference type="PROSITE" id="PS51684">
    <property type="entry name" value="SAM_MT_TRM5_TYW2"/>
    <property type="match status" value="1"/>
</dbReference>
<keyword evidence="8 10" id="KW-0539">Nucleus</keyword>
<feature type="region of interest" description="Disordered" evidence="11">
    <location>
        <begin position="324"/>
        <end position="347"/>
    </location>
</feature>
<reference evidence="15" key="3">
    <citation type="submission" date="2025-04" db="UniProtKB">
        <authorList>
            <consortium name="RefSeq"/>
        </authorList>
    </citation>
    <scope>IDENTIFICATION</scope>
    <source>
        <strain evidence="15">CBS 304.34</strain>
    </source>
</reference>
<reference evidence="13 15" key="1">
    <citation type="journal article" date="2020" name="Stud. Mycol.">
        <title>101 Dothideomycetes genomes: a test case for predicting lifestyles and emergence of pathogens.</title>
        <authorList>
            <person name="Haridas S."/>
            <person name="Albert R."/>
            <person name="Binder M."/>
            <person name="Bloem J."/>
            <person name="Labutti K."/>
            <person name="Salamov A."/>
            <person name="Andreopoulos B."/>
            <person name="Baker S."/>
            <person name="Barry K."/>
            <person name="Bills G."/>
            <person name="Bluhm B."/>
            <person name="Cannon C."/>
            <person name="Castanera R."/>
            <person name="Culley D."/>
            <person name="Daum C."/>
            <person name="Ezra D."/>
            <person name="Gonzalez J."/>
            <person name="Henrissat B."/>
            <person name="Kuo A."/>
            <person name="Liang C."/>
            <person name="Lipzen A."/>
            <person name="Lutzoni F."/>
            <person name="Magnuson J."/>
            <person name="Mondo S."/>
            <person name="Nolan M."/>
            <person name="Ohm R."/>
            <person name="Pangilinan J."/>
            <person name="Park H.-J."/>
            <person name="Ramirez L."/>
            <person name="Alfaro M."/>
            <person name="Sun H."/>
            <person name="Tritt A."/>
            <person name="Yoshinaga Y."/>
            <person name="Zwiers L.-H."/>
            <person name="Turgeon B."/>
            <person name="Goodwin S."/>
            <person name="Spatafora J."/>
            <person name="Crous P."/>
            <person name="Grigoriev I."/>
        </authorList>
    </citation>
    <scope>NUCLEOTIDE SEQUENCE</scope>
    <source>
        <strain evidence="13 15">CBS 304.34</strain>
    </source>
</reference>
<dbReference type="Gene3D" id="3.40.50.150">
    <property type="entry name" value="Vaccinia Virus protein VP39"/>
    <property type="match status" value="1"/>
</dbReference>
<keyword evidence="2 10" id="KW-0963">Cytoplasm</keyword>